<organism evidence="1 2">
    <name type="scientific">Botrytis galanthina</name>
    <dbReference type="NCBI Taxonomy" id="278940"/>
    <lineage>
        <taxon>Eukaryota</taxon>
        <taxon>Fungi</taxon>
        <taxon>Dikarya</taxon>
        <taxon>Ascomycota</taxon>
        <taxon>Pezizomycotina</taxon>
        <taxon>Leotiomycetes</taxon>
        <taxon>Helotiales</taxon>
        <taxon>Sclerotiniaceae</taxon>
        <taxon>Botrytis</taxon>
    </lineage>
</organism>
<accession>A0A4S8QYY2</accession>
<dbReference type="AlphaFoldDB" id="A0A4S8QYY2"/>
<dbReference type="OrthoDB" id="10469098at2759"/>
<comment type="caution">
    <text evidence="1">The sequence shown here is derived from an EMBL/GenBank/DDBJ whole genome shotgun (WGS) entry which is preliminary data.</text>
</comment>
<reference evidence="1 2" key="1">
    <citation type="submission" date="2017-12" db="EMBL/GenBank/DDBJ databases">
        <title>Comparative genomics of Botrytis spp.</title>
        <authorList>
            <person name="Valero-Jimenez C.A."/>
            <person name="Tapia P."/>
            <person name="Veloso J."/>
            <person name="Silva-Moreno E."/>
            <person name="Staats M."/>
            <person name="Valdes J.H."/>
            <person name="Van Kan J.A.L."/>
        </authorList>
    </citation>
    <scope>NUCLEOTIDE SEQUENCE [LARGE SCALE GENOMIC DNA]</scope>
    <source>
        <strain evidence="1 2">MUCL435</strain>
    </source>
</reference>
<keyword evidence="2" id="KW-1185">Reference proteome</keyword>
<protein>
    <submittedName>
        <fullName evidence="1">Uncharacterized protein</fullName>
    </submittedName>
</protein>
<name>A0A4S8QYY2_9HELO</name>
<evidence type="ECO:0000313" key="2">
    <source>
        <dbReference type="Proteomes" id="UP000308671"/>
    </source>
</evidence>
<sequence length="74" mass="8317">MKRDVERYLIGEDMDRTLSVFAGEEGTCKIYFPDDPVLQSIGTSGFTHAYMDNTTAEVPRTNLYTSSIKDFLGT</sequence>
<dbReference type="EMBL" id="PQXL01000351">
    <property type="protein sequence ID" value="THV46899.1"/>
    <property type="molecule type" value="Genomic_DNA"/>
</dbReference>
<gene>
    <name evidence="1" type="ORF">BGAL_0351g00070</name>
</gene>
<proteinExistence type="predicted"/>
<evidence type="ECO:0000313" key="1">
    <source>
        <dbReference type="EMBL" id="THV46899.1"/>
    </source>
</evidence>
<dbReference type="Proteomes" id="UP000308671">
    <property type="component" value="Unassembled WGS sequence"/>
</dbReference>